<comment type="caution">
    <text evidence="7">The sequence shown here is derived from an EMBL/GenBank/DDBJ whole genome shotgun (WGS) entry which is preliminary data.</text>
</comment>
<feature type="domain" description="Phospholipid/glycerol acyltransferase" evidence="6">
    <location>
        <begin position="68"/>
        <end position="180"/>
    </location>
</feature>
<evidence type="ECO:0000256" key="4">
    <source>
        <dbReference type="ARBA" id="ARBA00023098"/>
    </source>
</evidence>
<evidence type="ECO:0000259" key="6">
    <source>
        <dbReference type="SMART" id="SM00563"/>
    </source>
</evidence>
<accession>A0A1T1AY36</accession>
<comment type="pathway">
    <text evidence="1">Lipid metabolism.</text>
</comment>
<evidence type="ECO:0000256" key="5">
    <source>
        <dbReference type="ARBA" id="ARBA00023315"/>
    </source>
</evidence>
<keyword evidence="3 7" id="KW-0808">Transferase</keyword>
<keyword evidence="8" id="KW-1185">Reference proteome</keyword>
<dbReference type="Proteomes" id="UP000190750">
    <property type="component" value="Unassembled WGS sequence"/>
</dbReference>
<dbReference type="GO" id="GO:0006654">
    <property type="term" value="P:phosphatidic acid biosynthetic process"/>
    <property type="evidence" value="ECO:0007669"/>
    <property type="project" value="TreeGrafter"/>
</dbReference>
<dbReference type="OrthoDB" id="9806880at2"/>
<dbReference type="AlphaFoldDB" id="A0A1T1AY36"/>
<evidence type="ECO:0000313" key="8">
    <source>
        <dbReference type="Proteomes" id="UP000190750"/>
    </source>
</evidence>
<proteinExistence type="predicted"/>
<evidence type="ECO:0000256" key="1">
    <source>
        <dbReference type="ARBA" id="ARBA00005189"/>
    </source>
</evidence>
<gene>
    <name evidence="7" type="ORF">RF819_09580</name>
</gene>
<evidence type="ECO:0000256" key="2">
    <source>
        <dbReference type="ARBA" id="ARBA00022516"/>
    </source>
</evidence>
<keyword evidence="2" id="KW-0444">Lipid biosynthesis</keyword>
<dbReference type="STRING" id="28066.RF819_09580"/>
<sequence length="247" mass="27068">MRQQLLASWRLLRLGGHLIGGLATLRWRFPGWSAARQQEEIQAWALAALGLLAIDLKVSGAPPATGPALRVSNHVSWLDILVLQATSPSRFVAKAEVRQWPLMGRLAAKAGTLFISRESPRDALRVVHQMAEHLQAGEVLTIFPEGTTSNGQQVLPFHANLFQAAVSAKAPVQALALQFVERASGQVSLAPIYIDEDTLLQSMWRTVRHPGLRAEVRLGPVQPPLGRDRRALSQDTRAAVDNLRCLV</sequence>
<evidence type="ECO:0000313" key="7">
    <source>
        <dbReference type="EMBL" id="OOV09029.1"/>
    </source>
</evidence>
<name>A0A1T1AY36_RHOFE</name>
<dbReference type="CDD" id="cd07989">
    <property type="entry name" value="LPLAT_AGPAT-like"/>
    <property type="match status" value="1"/>
</dbReference>
<dbReference type="InterPro" id="IPR002123">
    <property type="entry name" value="Plipid/glycerol_acylTrfase"/>
</dbReference>
<keyword evidence="4" id="KW-0443">Lipid metabolism</keyword>
<evidence type="ECO:0000256" key="3">
    <source>
        <dbReference type="ARBA" id="ARBA00022679"/>
    </source>
</evidence>
<dbReference type="SMART" id="SM00563">
    <property type="entry name" value="PlsC"/>
    <property type="match status" value="1"/>
</dbReference>
<dbReference type="EMBL" id="MTJN01000002">
    <property type="protein sequence ID" value="OOV09029.1"/>
    <property type="molecule type" value="Genomic_DNA"/>
</dbReference>
<dbReference type="Pfam" id="PF01553">
    <property type="entry name" value="Acyltransferase"/>
    <property type="match status" value="1"/>
</dbReference>
<dbReference type="PANTHER" id="PTHR10434">
    <property type="entry name" value="1-ACYL-SN-GLYCEROL-3-PHOSPHATE ACYLTRANSFERASE"/>
    <property type="match status" value="1"/>
</dbReference>
<dbReference type="PANTHER" id="PTHR10434:SF64">
    <property type="entry name" value="1-ACYL-SN-GLYCEROL-3-PHOSPHATE ACYLTRANSFERASE-RELATED"/>
    <property type="match status" value="1"/>
</dbReference>
<organism evidence="7 8">
    <name type="scientific">Rhodoferax fermentans</name>
    <dbReference type="NCBI Taxonomy" id="28066"/>
    <lineage>
        <taxon>Bacteria</taxon>
        <taxon>Pseudomonadati</taxon>
        <taxon>Pseudomonadota</taxon>
        <taxon>Betaproteobacteria</taxon>
        <taxon>Burkholderiales</taxon>
        <taxon>Comamonadaceae</taxon>
        <taxon>Rhodoferax</taxon>
    </lineage>
</organism>
<dbReference type="SUPFAM" id="SSF69593">
    <property type="entry name" value="Glycerol-3-phosphate (1)-acyltransferase"/>
    <property type="match status" value="1"/>
</dbReference>
<dbReference type="GO" id="GO:0003841">
    <property type="term" value="F:1-acylglycerol-3-phosphate O-acyltransferase activity"/>
    <property type="evidence" value="ECO:0007669"/>
    <property type="project" value="TreeGrafter"/>
</dbReference>
<reference evidence="7 8" key="1">
    <citation type="submission" date="2017-01" db="EMBL/GenBank/DDBJ databases">
        <title>Genome sequencing of Rhodoferax fermentans JCM 7819.</title>
        <authorList>
            <person name="Kim Y.J."/>
            <person name="Farh M.E.-A."/>
            <person name="Yang D.-C."/>
        </authorList>
    </citation>
    <scope>NUCLEOTIDE SEQUENCE [LARGE SCALE GENOMIC DNA]</scope>
    <source>
        <strain evidence="7 8">JCM 7819</strain>
    </source>
</reference>
<keyword evidence="5 7" id="KW-0012">Acyltransferase</keyword>
<protein>
    <submittedName>
        <fullName evidence="7">1-acyl-sn-glycerol-3-phosphate acyltransferase</fullName>
    </submittedName>
</protein>